<name>A0A4Q9GID1_9HYPH</name>
<evidence type="ECO:0000256" key="1">
    <source>
        <dbReference type="SAM" id="SignalP"/>
    </source>
</evidence>
<dbReference type="AlphaFoldDB" id="A0A4Q9GID1"/>
<dbReference type="Proteomes" id="UP000291613">
    <property type="component" value="Unassembled WGS sequence"/>
</dbReference>
<feature type="chain" id="PRO_5020266791" description="Antifreeze protein" evidence="1">
    <location>
        <begin position="25"/>
        <end position="115"/>
    </location>
</feature>
<gene>
    <name evidence="2" type="ORF">EYR15_08290</name>
</gene>
<keyword evidence="3" id="KW-1185">Reference proteome</keyword>
<feature type="signal peptide" evidence="1">
    <location>
        <begin position="1"/>
        <end position="24"/>
    </location>
</feature>
<evidence type="ECO:0000313" key="3">
    <source>
        <dbReference type="Proteomes" id="UP000291613"/>
    </source>
</evidence>
<sequence>MKKFLLSAGLAFGLGVVAFAPAEAAPISTRAAVAAPASTADVDCRTVRKTVYRNGVKRVTTTRECDRGYGDRGYGDRRYGDRYDRRGPGFYSERRVVRPGYGYDRPRPGLNIRVN</sequence>
<proteinExistence type="predicted"/>
<evidence type="ECO:0000313" key="2">
    <source>
        <dbReference type="EMBL" id="TBN53788.1"/>
    </source>
</evidence>
<keyword evidence="1" id="KW-0732">Signal</keyword>
<dbReference type="EMBL" id="SIUB01000003">
    <property type="protein sequence ID" value="TBN53788.1"/>
    <property type="molecule type" value="Genomic_DNA"/>
</dbReference>
<reference evidence="2 3" key="1">
    <citation type="submission" date="2019-02" db="EMBL/GenBank/DDBJ databases">
        <title>Hansschlegelia quercus sp. nov., a novel methylotrophic bacterium from buds of oak (Quercus robur L.).</title>
        <authorList>
            <person name="Agafonova N.V."/>
            <person name="Kaparullina E.N."/>
            <person name="Grouzdev D.S."/>
            <person name="Doronina N.V."/>
        </authorList>
    </citation>
    <scope>NUCLEOTIDE SEQUENCE [LARGE SCALE GENOMIC DNA]</scope>
    <source>
        <strain evidence="2 3">Dub</strain>
    </source>
</reference>
<protein>
    <recommendedName>
        <fullName evidence="4">Antifreeze protein</fullName>
    </recommendedName>
</protein>
<accession>A0A4Q9GID1</accession>
<dbReference type="RefSeq" id="WP_131002926.1">
    <property type="nucleotide sequence ID" value="NZ_JBHSZR010000003.1"/>
</dbReference>
<comment type="caution">
    <text evidence="2">The sequence shown here is derived from an EMBL/GenBank/DDBJ whole genome shotgun (WGS) entry which is preliminary data.</text>
</comment>
<organism evidence="2 3">
    <name type="scientific">Hansschlegelia quercus</name>
    <dbReference type="NCBI Taxonomy" id="2528245"/>
    <lineage>
        <taxon>Bacteria</taxon>
        <taxon>Pseudomonadati</taxon>
        <taxon>Pseudomonadota</taxon>
        <taxon>Alphaproteobacteria</taxon>
        <taxon>Hyphomicrobiales</taxon>
        <taxon>Methylopilaceae</taxon>
        <taxon>Hansschlegelia</taxon>
    </lineage>
</organism>
<evidence type="ECO:0008006" key="4">
    <source>
        <dbReference type="Google" id="ProtNLM"/>
    </source>
</evidence>